<comment type="caution">
    <text evidence="2">The sequence shown here is derived from an EMBL/GenBank/DDBJ whole genome shotgun (WGS) entry which is preliminary data.</text>
</comment>
<accession>A0A3A8IBY9</accession>
<feature type="compositionally biased region" description="Pro residues" evidence="1">
    <location>
        <begin position="526"/>
        <end position="550"/>
    </location>
</feature>
<gene>
    <name evidence="2" type="ORF">D7V88_27865</name>
</gene>
<evidence type="ECO:0000313" key="2">
    <source>
        <dbReference type="EMBL" id="RKG80186.1"/>
    </source>
</evidence>
<dbReference type="AlphaFoldDB" id="A0A3A8IBY9"/>
<protein>
    <submittedName>
        <fullName evidence="2">Uncharacterized protein</fullName>
    </submittedName>
</protein>
<feature type="region of interest" description="Disordered" evidence="1">
    <location>
        <begin position="507"/>
        <end position="550"/>
    </location>
</feature>
<reference evidence="3" key="1">
    <citation type="submission" date="2018-09" db="EMBL/GenBank/DDBJ databases">
        <authorList>
            <person name="Livingstone P.G."/>
            <person name="Whitworth D.E."/>
        </authorList>
    </citation>
    <scope>NUCLEOTIDE SEQUENCE [LARGE SCALE GENOMIC DNA]</scope>
    <source>
        <strain evidence="3">CA054A</strain>
    </source>
</reference>
<proteinExistence type="predicted"/>
<dbReference type="OrthoDB" id="5482852at2"/>
<evidence type="ECO:0000313" key="3">
    <source>
        <dbReference type="Proteomes" id="UP000268094"/>
    </source>
</evidence>
<keyword evidence="3" id="KW-1185">Reference proteome</keyword>
<dbReference type="PROSITE" id="PS51257">
    <property type="entry name" value="PROKAR_LIPOPROTEIN"/>
    <property type="match status" value="1"/>
</dbReference>
<organism evidence="2 3">
    <name type="scientific">Corallococcus terminator</name>
    <dbReference type="NCBI Taxonomy" id="2316733"/>
    <lineage>
        <taxon>Bacteria</taxon>
        <taxon>Pseudomonadati</taxon>
        <taxon>Myxococcota</taxon>
        <taxon>Myxococcia</taxon>
        <taxon>Myxococcales</taxon>
        <taxon>Cystobacterineae</taxon>
        <taxon>Myxococcaceae</taxon>
        <taxon>Corallococcus</taxon>
    </lineage>
</organism>
<name>A0A3A8IBY9_9BACT</name>
<dbReference type="RefSeq" id="WP_120543660.1">
    <property type="nucleotide sequence ID" value="NZ_RAVZ01000231.1"/>
</dbReference>
<evidence type="ECO:0000256" key="1">
    <source>
        <dbReference type="SAM" id="MobiDB-lite"/>
    </source>
</evidence>
<dbReference type="Proteomes" id="UP000268094">
    <property type="component" value="Unassembled WGS sequence"/>
</dbReference>
<sequence>MASSFPRVPWCFLLLALAGCEPALPEGAEVGGSDIASGTSEAEIRIANSLTTRELVLNAIAANHAANEALATHSLESLFDPDAMVAGPESALIANQLRDPYAQRFMEYLVGCALKANESLAWLNPLHPTNSQLSHWQGGAGLCPQWRTSAPSEDSACLKRVTACLLARNNALGYRVGLSMRGEIHEPLLSIAEPFALDAWAAPLDHIQGSAASVNSSAPCSGTAVGAGRDCGWTMHSVGWCPAGQTVSVGAGGPTGGPSACGVGAPLGASADARMVMRVCSGISGCDSTSAELMEASEGCLPGSSSPWPTAITNPSVSITCPAQGGYFTVMTAPWNSTASGRVTVAVTGTAQLPLSERGVYRIREGAFYGSMFGPGALRDDIDVQVVNVTRDRYAIKRPEQRQVKPIFNNLYSCYDPGWVHGLAYATYRVCALPGTHEDCAATVTGPCWGAADEKQCAAQDGSLFLGDGDFVACLNPAGDVWTEPVTVFLNGSCDLVDEQHSDLCARWSEPQPPRKEYTGRVTVPVPAPVPVPGPGTDPKVPTPKVPEKR</sequence>
<dbReference type="EMBL" id="RAVZ01000231">
    <property type="protein sequence ID" value="RKG80186.1"/>
    <property type="molecule type" value="Genomic_DNA"/>
</dbReference>